<organism evidence="5 6">
    <name type="scientific">Apatococcus fuscideae</name>
    <dbReference type="NCBI Taxonomy" id="2026836"/>
    <lineage>
        <taxon>Eukaryota</taxon>
        <taxon>Viridiplantae</taxon>
        <taxon>Chlorophyta</taxon>
        <taxon>core chlorophytes</taxon>
        <taxon>Trebouxiophyceae</taxon>
        <taxon>Chlorellales</taxon>
        <taxon>Chlorellaceae</taxon>
        <taxon>Apatococcus</taxon>
    </lineage>
</organism>
<reference evidence="5 6" key="1">
    <citation type="journal article" date="2024" name="Nat. Commun.">
        <title>Phylogenomics reveals the evolutionary origins of lichenization in chlorophyte algae.</title>
        <authorList>
            <person name="Puginier C."/>
            <person name="Libourel C."/>
            <person name="Otte J."/>
            <person name="Skaloud P."/>
            <person name="Haon M."/>
            <person name="Grisel S."/>
            <person name="Petersen M."/>
            <person name="Berrin J.G."/>
            <person name="Delaux P.M."/>
            <person name="Dal Grande F."/>
            <person name="Keller J."/>
        </authorList>
    </citation>
    <scope>NUCLEOTIDE SEQUENCE [LARGE SCALE GENOMIC DNA]</scope>
    <source>
        <strain evidence="5 6">SAG 2523</strain>
    </source>
</reference>
<evidence type="ECO:0000313" key="5">
    <source>
        <dbReference type="EMBL" id="KAK9866879.1"/>
    </source>
</evidence>
<dbReference type="AlphaFoldDB" id="A0AAW1TEU2"/>
<dbReference type="Gene3D" id="2.30.29.30">
    <property type="entry name" value="Pleckstrin-homology domain (PH domain)/Phosphotyrosine-binding domain (PTB)"/>
    <property type="match status" value="1"/>
</dbReference>
<keyword evidence="2" id="KW-0539">Nucleus</keyword>
<dbReference type="PANTHER" id="PTHR23318">
    <property type="entry name" value="ATP SYNTHASE GAMMA-RELATED"/>
    <property type="match status" value="1"/>
</dbReference>
<dbReference type="EMBL" id="JALJOV010000126">
    <property type="protein sequence ID" value="KAK9866879.1"/>
    <property type="molecule type" value="Genomic_DNA"/>
</dbReference>
<feature type="compositionally biased region" description="Polar residues" evidence="3">
    <location>
        <begin position="124"/>
        <end position="140"/>
    </location>
</feature>
<feature type="domain" description="Serine/threonine-protein phosphatase 4 regulatory subunit 3-like central" evidence="4">
    <location>
        <begin position="196"/>
        <end position="509"/>
    </location>
</feature>
<feature type="region of interest" description="Disordered" evidence="3">
    <location>
        <begin position="124"/>
        <end position="149"/>
    </location>
</feature>
<dbReference type="GO" id="GO:0005654">
    <property type="term" value="C:nucleoplasm"/>
    <property type="evidence" value="ECO:0007669"/>
    <property type="project" value="TreeGrafter"/>
</dbReference>
<feature type="compositionally biased region" description="Acidic residues" evidence="3">
    <location>
        <begin position="766"/>
        <end position="782"/>
    </location>
</feature>
<dbReference type="InterPro" id="IPR051137">
    <property type="entry name" value="PP4R3-like"/>
</dbReference>
<dbReference type="GO" id="GO:0030289">
    <property type="term" value="C:protein phosphatase 4 complex"/>
    <property type="evidence" value="ECO:0007669"/>
    <property type="project" value="TreeGrafter"/>
</dbReference>
<dbReference type="SUPFAM" id="SSF48371">
    <property type="entry name" value="ARM repeat"/>
    <property type="match status" value="1"/>
</dbReference>
<dbReference type="GO" id="GO:0072542">
    <property type="term" value="F:protein phosphatase activator activity"/>
    <property type="evidence" value="ECO:0007669"/>
    <property type="project" value="TreeGrafter"/>
</dbReference>
<dbReference type="InterPro" id="IPR016024">
    <property type="entry name" value="ARM-type_fold"/>
</dbReference>
<dbReference type="InterPro" id="IPR006887">
    <property type="entry name" value="P4R3-like_central_dom"/>
</dbReference>
<comment type="subcellular location">
    <subcellularLocation>
        <location evidence="1">Nucleus</location>
    </subcellularLocation>
</comment>
<name>A0AAW1TEU2_9CHLO</name>
<evidence type="ECO:0000313" key="6">
    <source>
        <dbReference type="Proteomes" id="UP001485043"/>
    </source>
</evidence>
<sequence length="871" mass="96945">MQRVKVYRLNAEGQWDDKGTGHVSVEVMEQSNAVGLVVISEEEGSQETRTLLIHRISKEGAYTRQSDDTIYPGLILRSAQTLRSALQRPRAAATFGLSNLCCNRADLVEVHPVAATYRKDQIQEVQGNSNHASSTGSGATANGEAGGGRKRMVDEFEQVSASIEAGEFQDSTSSGPVDLPPAERGRLGDIAQVLAELAPFQRETAGQQMQARGYIRKLLDIFNRCEDLEDTEGLRHMYMVVRGAIMLGDYTVLEVLMSEENVMDTVGALEYEPDLPISPKHREFLRDKVVFKEVVPIRDAGLRAKIHQTYRMGYVKDVVLPRSLDDNGFTTLSSLMLLNNVEVVTALQSDSTFLQELFVRLRASRPGEEEWADLVAFLQELCSLVKHLQASQRSQLLQKLTSLGLFEVMSQVLKSGKPELRMRATDILLSCTQHNPQPLRRFLKDQPNSTLFALLMKTLLESDGTGLQEQTSEVLRMLLDTETLDSAPEKDDFLELFYTRYMSHLVQGISNALGLPFDETPARQPATGIASKASAGTSAAAPSEAAAADAQPASAQLPAPSPSPAAPAAAATDGAGYAAAKPRQRLHRLGQASTVGLIIDMLCFCVQHHGYRIKYYVLRNNVVDVVLKLLWCREKWLAVSAIRFLRSCIALKDPFYYRYLVRNNHFGPVIDRFLENGARYNLLDSAVLELFEFIRKENIKDLVEHLMQTFWPQLQGVTHAKTFQMMHTKYEQGQERAPGREGEAVAVSEAALQAARRRRDARSMDKDEEDYFNEEDDEEEGPGETSAPQANGILHTARPAASFIGPLVDYDNDDDEGDDGFLGSKRQLQQQQQTAGAPNKRFRITDTPSRGRGFQNQLAHNTLRQGGLWRR</sequence>
<dbReference type="Pfam" id="PF04802">
    <property type="entry name" value="PP4R3"/>
    <property type="match status" value="2"/>
</dbReference>
<feature type="domain" description="Serine/threonine-protein phosphatase 4 regulatory subunit 3-like central" evidence="4">
    <location>
        <begin position="591"/>
        <end position="732"/>
    </location>
</feature>
<evidence type="ECO:0000256" key="2">
    <source>
        <dbReference type="ARBA" id="ARBA00023242"/>
    </source>
</evidence>
<dbReference type="PANTHER" id="PTHR23318:SF0">
    <property type="entry name" value="SERINE_THREONINE-PROTEIN PHOSPHATASE 4 REGULATORY SUBUNIT 3"/>
    <property type="match status" value="1"/>
</dbReference>
<feature type="compositionally biased region" description="Acidic residues" evidence="3">
    <location>
        <begin position="810"/>
        <end position="819"/>
    </location>
</feature>
<keyword evidence="6" id="KW-1185">Reference proteome</keyword>
<feature type="region of interest" description="Disordered" evidence="3">
    <location>
        <begin position="540"/>
        <end position="570"/>
    </location>
</feature>
<proteinExistence type="predicted"/>
<comment type="caution">
    <text evidence="5">The sequence shown here is derived from an EMBL/GenBank/DDBJ whole genome shotgun (WGS) entry which is preliminary data.</text>
</comment>
<gene>
    <name evidence="5" type="ORF">WJX84_001106</name>
</gene>
<feature type="compositionally biased region" description="Low complexity" evidence="3">
    <location>
        <begin position="540"/>
        <end position="558"/>
    </location>
</feature>
<protein>
    <recommendedName>
        <fullName evidence="4">Serine/threonine-protein phosphatase 4 regulatory subunit 3-like central domain-containing protein</fullName>
    </recommendedName>
</protein>
<evidence type="ECO:0000256" key="1">
    <source>
        <dbReference type="ARBA" id="ARBA00004123"/>
    </source>
</evidence>
<dbReference type="SUPFAM" id="SSF50729">
    <property type="entry name" value="PH domain-like"/>
    <property type="match status" value="1"/>
</dbReference>
<evidence type="ECO:0000256" key="3">
    <source>
        <dbReference type="SAM" id="MobiDB-lite"/>
    </source>
</evidence>
<feature type="region of interest" description="Disordered" evidence="3">
    <location>
        <begin position="755"/>
        <end position="790"/>
    </location>
</feature>
<evidence type="ECO:0000259" key="4">
    <source>
        <dbReference type="Pfam" id="PF04802"/>
    </source>
</evidence>
<dbReference type="InterPro" id="IPR011993">
    <property type="entry name" value="PH-like_dom_sf"/>
</dbReference>
<feature type="region of interest" description="Disordered" evidence="3">
    <location>
        <begin position="805"/>
        <end position="871"/>
    </location>
</feature>
<accession>A0AAW1TEU2</accession>
<feature type="compositionally biased region" description="Polar residues" evidence="3">
    <location>
        <begin position="854"/>
        <end position="864"/>
    </location>
</feature>
<dbReference type="Proteomes" id="UP001485043">
    <property type="component" value="Unassembled WGS sequence"/>
</dbReference>